<protein>
    <recommendedName>
        <fullName evidence="8">Septation ring formation regulator EzrA</fullName>
    </recommendedName>
</protein>
<dbReference type="RefSeq" id="WP_093216232.1">
    <property type="nucleotide sequence ID" value="NZ_FNFL01000006.1"/>
</dbReference>
<evidence type="ECO:0000256" key="6">
    <source>
        <dbReference type="ARBA" id="ARBA00023210"/>
    </source>
</evidence>
<comment type="similarity">
    <text evidence="8">Belongs to the EzrA family.</text>
</comment>
<comment type="function">
    <text evidence="8">Negative regulator of FtsZ ring formation; modulates the frequency and position of FtsZ ring formation. Inhibits FtsZ ring formation at polar sites. Interacts either with FtsZ or with one of its binding partners to promote depolymerization.</text>
</comment>
<keyword evidence="8" id="KW-1003">Cell membrane</keyword>
<keyword evidence="3 8" id="KW-1133">Transmembrane helix</keyword>
<dbReference type="AlphaFoldDB" id="A0A1G9BW69"/>
<dbReference type="InterPro" id="IPR010379">
    <property type="entry name" value="EzrA"/>
</dbReference>
<name>A0A1G9BW69_9BACI</name>
<dbReference type="GO" id="GO:0000921">
    <property type="term" value="P:septin ring assembly"/>
    <property type="evidence" value="ECO:0007669"/>
    <property type="project" value="InterPro"/>
</dbReference>
<dbReference type="Proteomes" id="UP000198694">
    <property type="component" value="Unassembled WGS sequence"/>
</dbReference>
<dbReference type="HAMAP" id="MF_00728">
    <property type="entry name" value="EzrA"/>
    <property type="match status" value="1"/>
</dbReference>
<dbReference type="GO" id="GO:0000917">
    <property type="term" value="P:division septum assembly"/>
    <property type="evidence" value="ECO:0007669"/>
    <property type="project" value="UniProtKB-KW"/>
</dbReference>
<dbReference type="GO" id="GO:0005886">
    <property type="term" value="C:plasma membrane"/>
    <property type="evidence" value="ECO:0007669"/>
    <property type="project" value="UniProtKB-SubCell"/>
</dbReference>
<proteinExistence type="inferred from homology"/>
<keyword evidence="4 8" id="KW-0175">Coiled coil</keyword>
<evidence type="ECO:0000313" key="10">
    <source>
        <dbReference type="Proteomes" id="UP000198694"/>
    </source>
</evidence>
<evidence type="ECO:0000256" key="4">
    <source>
        <dbReference type="ARBA" id="ARBA00023054"/>
    </source>
</evidence>
<evidence type="ECO:0000256" key="8">
    <source>
        <dbReference type="HAMAP-Rule" id="MF_00728"/>
    </source>
</evidence>
<accession>A0A1G9BW69</accession>
<dbReference type="OrthoDB" id="1654473at2"/>
<comment type="subcellular location">
    <subcellularLocation>
        <location evidence="8">Cell membrane</location>
        <topology evidence="8">Single-pass membrane protein</topology>
    </subcellularLocation>
    <text evidence="8">Colocalized with FtsZ to the nascent septal site.</text>
</comment>
<dbReference type="EMBL" id="FNFL01000006">
    <property type="protein sequence ID" value="SDK43640.1"/>
    <property type="molecule type" value="Genomic_DNA"/>
</dbReference>
<keyword evidence="7 8" id="KW-0131">Cell cycle</keyword>
<dbReference type="STRING" id="407036.SAMN05216243_3167"/>
<dbReference type="Pfam" id="PF06160">
    <property type="entry name" value="EzrA"/>
    <property type="match status" value="1"/>
</dbReference>
<evidence type="ECO:0000256" key="7">
    <source>
        <dbReference type="ARBA" id="ARBA00023306"/>
    </source>
</evidence>
<feature type="coiled-coil region" evidence="8">
    <location>
        <begin position="112"/>
        <end position="143"/>
    </location>
</feature>
<keyword evidence="5 8" id="KW-0472">Membrane</keyword>
<dbReference type="NCBIfam" id="NF003413">
    <property type="entry name" value="PRK04778.1-7"/>
    <property type="match status" value="1"/>
</dbReference>
<feature type="topological domain" description="Extracellular" evidence="8">
    <location>
        <begin position="1"/>
        <end position="2"/>
    </location>
</feature>
<keyword evidence="10" id="KW-1185">Reference proteome</keyword>
<sequence>MAYIIGSILILITLIIFGLIWRKRVYDEVDRLEAWKMDIMNRNVTSELSKVKALNLSGETQENFEKWKERWDSILTRELPDMEEYLFDAEEAADKYRMPTAKQNLLNVGGALKAIEADIEQMFIELEQLLDSEENSRNAVEELKPRVKELRKKLLQNRHNFGNSEVRFELALDELNQMIDKYHQLTDDGNYFEAQKQVDELKGELDSLEGEIEEFPAIYKTCKQTLPNQLDDLLTGIIGMKNDGYHIDHLGFEKEIHRYQAELLECLEHLEKGVLDEIPQFIEHVEERMKEMYQLLEKEAIAKNYVLKQLPGYRKELKEELRALEETRLEVETLQESYYFEDNDMETHLSLEKKMKLLKDQLEEIDKGLNEQKLTHIELRDKVEAGFKELEDLTVLHEQFRSQIQTLRKDEIEAKELILDMRKAMQNSHRMLMKSNIPGVPSYIWKLLEDASIQIEEVTHKLEKQPLDIGEIQHSLAKAEDVVHSMTEQTDMLLEQARLVELVIQYANRYRSQYPLLSARLSEAESLFRKYEYESALEEAVQALEDIEPGALKRLEEYNKVPG</sequence>
<dbReference type="GO" id="GO:0005940">
    <property type="term" value="C:septin ring"/>
    <property type="evidence" value="ECO:0007669"/>
    <property type="project" value="InterPro"/>
</dbReference>
<organism evidence="9 10">
    <name type="scientific">Sediminibacillus albus</name>
    <dbReference type="NCBI Taxonomy" id="407036"/>
    <lineage>
        <taxon>Bacteria</taxon>
        <taxon>Bacillati</taxon>
        <taxon>Bacillota</taxon>
        <taxon>Bacilli</taxon>
        <taxon>Bacillales</taxon>
        <taxon>Bacillaceae</taxon>
        <taxon>Sediminibacillus</taxon>
    </lineage>
</organism>
<keyword evidence="1 8" id="KW-0132">Cell division</keyword>
<feature type="coiled-coil region" evidence="8">
    <location>
        <begin position="390"/>
        <end position="427"/>
    </location>
</feature>
<reference evidence="9 10" key="1">
    <citation type="submission" date="2016-10" db="EMBL/GenBank/DDBJ databases">
        <authorList>
            <person name="de Groot N.N."/>
        </authorList>
    </citation>
    <scope>NUCLEOTIDE SEQUENCE [LARGE SCALE GENOMIC DNA]</scope>
    <source>
        <strain evidence="9 10">CGMCC 1.6502</strain>
    </source>
</reference>
<evidence type="ECO:0000256" key="2">
    <source>
        <dbReference type="ARBA" id="ARBA00022692"/>
    </source>
</evidence>
<evidence type="ECO:0000313" key="9">
    <source>
        <dbReference type="EMBL" id="SDK43640.1"/>
    </source>
</evidence>
<keyword evidence="6 8" id="KW-0717">Septation</keyword>
<evidence type="ECO:0000256" key="3">
    <source>
        <dbReference type="ARBA" id="ARBA00022989"/>
    </source>
</evidence>
<evidence type="ECO:0000256" key="5">
    <source>
        <dbReference type="ARBA" id="ARBA00023136"/>
    </source>
</evidence>
<keyword evidence="2 8" id="KW-0812">Transmembrane</keyword>
<gene>
    <name evidence="8" type="primary">ezrA</name>
    <name evidence="9" type="ORF">SAMN05216243_3167</name>
</gene>
<evidence type="ECO:0000256" key="1">
    <source>
        <dbReference type="ARBA" id="ARBA00022618"/>
    </source>
</evidence>
<feature type="topological domain" description="Cytoplasmic" evidence="8">
    <location>
        <begin position="22"/>
        <end position="563"/>
    </location>
</feature>